<feature type="transmembrane region" description="Helical" evidence="1">
    <location>
        <begin position="66"/>
        <end position="85"/>
    </location>
</feature>
<feature type="transmembrane region" description="Helical" evidence="1">
    <location>
        <begin position="244"/>
        <end position="262"/>
    </location>
</feature>
<feature type="transmembrane region" description="Helical" evidence="1">
    <location>
        <begin position="159"/>
        <end position="181"/>
    </location>
</feature>
<accession>A0A812JIX7</accession>
<dbReference type="GO" id="GO:0022857">
    <property type="term" value="F:transmembrane transporter activity"/>
    <property type="evidence" value="ECO:0007669"/>
    <property type="project" value="InterPro"/>
</dbReference>
<reference evidence="2" key="1">
    <citation type="submission" date="2021-02" db="EMBL/GenBank/DDBJ databases">
        <authorList>
            <person name="Dougan E. K."/>
            <person name="Rhodes N."/>
            <person name="Thang M."/>
            <person name="Chan C."/>
        </authorList>
    </citation>
    <scope>NUCLEOTIDE SEQUENCE</scope>
</reference>
<comment type="caution">
    <text evidence="2">The sequence shown here is derived from an EMBL/GenBank/DDBJ whole genome shotgun (WGS) entry which is preliminary data.</text>
</comment>
<organism evidence="2 3">
    <name type="scientific">Symbiodinium pilosum</name>
    <name type="common">Dinoflagellate</name>
    <dbReference type="NCBI Taxonomy" id="2952"/>
    <lineage>
        <taxon>Eukaryota</taxon>
        <taxon>Sar</taxon>
        <taxon>Alveolata</taxon>
        <taxon>Dinophyceae</taxon>
        <taxon>Suessiales</taxon>
        <taxon>Symbiodiniaceae</taxon>
        <taxon>Symbiodinium</taxon>
    </lineage>
</organism>
<dbReference type="SUPFAM" id="SSF103473">
    <property type="entry name" value="MFS general substrate transporter"/>
    <property type="match status" value="1"/>
</dbReference>
<feature type="transmembrane region" description="Helical" evidence="1">
    <location>
        <begin position="27"/>
        <end position="46"/>
    </location>
</feature>
<sequence>MQSRSFITQNMSLSSALGLPAYTFRRLLLLVSCLLGVIQYGLVLTNGVSVSDFNDYYGLTEAQGKFLYTCLNFGACALSFIPGLCYDRLGCVPTMLLGTLIADFGIILQLIWTPDFPSFVSTMGGLSFCYICFGFAATFFNVIGSFAPLAVFPVQSVGLVSACVQVCMSLGMTIQTQAYYALKKDGGDPIMRYLIYAVITFNVVGLLMCVVFWLCRNLMKQAEAEEEGESESRSLWSCMRSSEFTYMMVLFCVAIGFSFSFLDCEASLASEVDVSSKNLTSVFGIVNALGRLAVCIPLDWTRNHRWGGVYTYILVSLVVYTAGMLLLAIPSSPDANTMRIANLLASFGYGGLLGIVPPALRLTFGTTHLGVIYGILYVAVAIFEPIWSFLFKKPEGCRGVECYRVYT</sequence>
<feature type="non-terminal residue" evidence="2">
    <location>
        <position position="1"/>
    </location>
</feature>
<keyword evidence="1" id="KW-0472">Membrane</keyword>
<dbReference type="Proteomes" id="UP000649617">
    <property type="component" value="Unassembled WGS sequence"/>
</dbReference>
<dbReference type="AlphaFoldDB" id="A0A812JIX7"/>
<feature type="transmembrane region" description="Helical" evidence="1">
    <location>
        <begin position="92"/>
        <end position="112"/>
    </location>
</feature>
<feature type="transmembrane region" description="Helical" evidence="1">
    <location>
        <begin position="124"/>
        <end position="152"/>
    </location>
</feature>
<evidence type="ECO:0000313" key="2">
    <source>
        <dbReference type="EMBL" id="CAE7204540.1"/>
    </source>
</evidence>
<dbReference type="InterPro" id="IPR036259">
    <property type="entry name" value="MFS_trans_sf"/>
</dbReference>
<evidence type="ECO:0008006" key="4">
    <source>
        <dbReference type="Google" id="ProtNLM"/>
    </source>
</evidence>
<dbReference type="Gene3D" id="1.20.1250.20">
    <property type="entry name" value="MFS general substrate transporter like domains"/>
    <property type="match status" value="1"/>
</dbReference>
<feature type="transmembrane region" description="Helical" evidence="1">
    <location>
        <begin position="341"/>
        <end position="360"/>
    </location>
</feature>
<gene>
    <name evidence="2" type="ORF">SPIL2461_LOCUS1932</name>
</gene>
<name>A0A812JIX7_SYMPI</name>
<keyword evidence="1" id="KW-0812">Transmembrane</keyword>
<feature type="transmembrane region" description="Helical" evidence="1">
    <location>
        <begin position="372"/>
        <end position="391"/>
    </location>
</feature>
<evidence type="ECO:0000256" key="1">
    <source>
        <dbReference type="SAM" id="Phobius"/>
    </source>
</evidence>
<dbReference type="InterPro" id="IPR011701">
    <property type="entry name" value="MFS"/>
</dbReference>
<dbReference type="OrthoDB" id="410267at2759"/>
<evidence type="ECO:0000313" key="3">
    <source>
        <dbReference type="Proteomes" id="UP000649617"/>
    </source>
</evidence>
<protein>
    <recommendedName>
        <fullName evidence="4">Nodulin-like domain-containing protein</fullName>
    </recommendedName>
</protein>
<keyword evidence="3" id="KW-1185">Reference proteome</keyword>
<keyword evidence="1" id="KW-1133">Transmembrane helix</keyword>
<dbReference type="Pfam" id="PF07690">
    <property type="entry name" value="MFS_1"/>
    <property type="match status" value="1"/>
</dbReference>
<proteinExistence type="predicted"/>
<dbReference type="EMBL" id="CAJNIZ010002015">
    <property type="protein sequence ID" value="CAE7204540.1"/>
    <property type="molecule type" value="Genomic_DNA"/>
</dbReference>
<feature type="transmembrane region" description="Helical" evidence="1">
    <location>
        <begin position="193"/>
        <end position="215"/>
    </location>
</feature>
<feature type="transmembrane region" description="Helical" evidence="1">
    <location>
        <begin position="309"/>
        <end position="329"/>
    </location>
</feature>